<dbReference type="UniPathway" id="UPA00077">
    <property type="reaction ID" value="UER00158"/>
</dbReference>
<reference evidence="10 11" key="1">
    <citation type="submission" date="2020-08" db="EMBL/GenBank/DDBJ databases">
        <title>Genome sequencing of Purple Non-Sulfur Bacteria from various extreme environments.</title>
        <authorList>
            <person name="Mayer M."/>
        </authorList>
    </citation>
    <scope>NUCLEOTIDE SEQUENCE [LARGE SCALE GENOMIC DNA]</scope>
    <source>
        <strain evidence="10 11">2761</strain>
    </source>
</reference>
<gene>
    <name evidence="10" type="ORF">GGD90_001745</name>
</gene>
<dbReference type="GO" id="GO:0046655">
    <property type="term" value="P:folic acid metabolic process"/>
    <property type="evidence" value="ECO:0007669"/>
    <property type="project" value="TreeGrafter"/>
</dbReference>
<comment type="catalytic activity">
    <reaction evidence="8">
        <text>(6S)-5,6,7,8-tetrahydrofolate + NADP(+) = 7,8-dihydrofolate + NADPH + H(+)</text>
        <dbReference type="Rhea" id="RHEA:15009"/>
        <dbReference type="ChEBI" id="CHEBI:15378"/>
        <dbReference type="ChEBI" id="CHEBI:57451"/>
        <dbReference type="ChEBI" id="CHEBI:57453"/>
        <dbReference type="ChEBI" id="CHEBI:57783"/>
        <dbReference type="ChEBI" id="CHEBI:58349"/>
        <dbReference type="EC" id="1.5.1.3"/>
    </reaction>
</comment>
<keyword evidence="4 8" id="KW-0554">One-carbon metabolism</keyword>
<comment type="similarity">
    <text evidence="2 8">Belongs to the dihydrofolate reductase family.</text>
</comment>
<evidence type="ECO:0000256" key="5">
    <source>
        <dbReference type="ARBA" id="ARBA00022857"/>
    </source>
</evidence>
<accession>A0A840FZP8</accession>
<dbReference type="Proteomes" id="UP000587070">
    <property type="component" value="Unassembled WGS sequence"/>
</dbReference>
<comment type="pathway">
    <text evidence="1 8">Cofactor biosynthesis; tetrahydrofolate biosynthesis; 5,6,7,8-tetrahydrofolate from 7,8-dihydrofolate: step 1/1.</text>
</comment>
<evidence type="ECO:0000256" key="6">
    <source>
        <dbReference type="ARBA" id="ARBA00023002"/>
    </source>
</evidence>
<organism evidence="10 11">
    <name type="scientific">Rhodocyclus tenuis</name>
    <name type="common">Rhodospirillum tenue</name>
    <dbReference type="NCBI Taxonomy" id="1066"/>
    <lineage>
        <taxon>Bacteria</taxon>
        <taxon>Pseudomonadati</taxon>
        <taxon>Pseudomonadota</taxon>
        <taxon>Betaproteobacteria</taxon>
        <taxon>Rhodocyclales</taxon>
        <taxon>Rhodocyclaceae</taxon>
        <taxon>Rhodocyclus</taxon>
    </lineage>
</organism>
<dbReference type="PROSITE" id="PS51330">
    <property type="entry name" value="DHFR_2"/>
    <property type="match status" value="1"/>
</dbReference>
<dbReference type="EC" id="1.5.1.3" evidence="3 8"/>
<dbReference type="AlphaFoldDB" id="A0A840FZP8"/>
<evidence type="ECO:0000256" key="8">
    <source>
        <dbReference type="PIRNR" id="PIRNR000194"/>
    </source>
</evidence>
<dbReference type="PANTHER" id="PTHR48069">
    <property type="entry name" value="DIHYDROFOLATE REDUCTASE"/>
    <property type="match status" value="1"/>
</dbReference>
<evidence type="ECO:0000256" key="2">
    <source>
        <dbReference type="ARBA" id="ARBA00009539"/>
    </source>
</evidence>
<keyword evidence="5 8" id="KW-0521">NADP</keyword>
<feature type="domain" description="DHFR" evidence="9">
    <location>
        <begin position="31"/>
        <end position="188"/>
    </location>
</feature>
<dbReference type="GO" id="GO:0006730">
    <property type="term" value="P:one-carbon metabolic process"/>
    <property type="evidence" value="ECO:0007669"/>
    <property type="project" value="UniProtKB-KW"/>
</dbReference>
<dbReference type="RefSeq" id="WP_322741710.1">
    <property type="nucleotide sequence ID" value="NZ_JACIGE010000005.1"/>
</dbReference>
<evidence type="ECO:0000256" key="4">
    <source>
        <dbReference type="ARBA" id="ARBA00022563"/>
    </source>
</evidence>
<evidence type="ECO:0000259" key="9">
    <source>
        <dbReference type="PROSITE" id="PS51330"/>
    </source>
</evidence>
<evidence type="ECO:0000256" key="7">
    <source>
        <dbReference type="ARBA" id="ARBA00025067"/>
    </source>
</evidence>
<dbReference type="GO" id="GO:0004146">
    <property type="term" value="F:dihydrofolate reductase activity"/>
    <property type="evidence" value="ECO:0007669"/>
    <property type="project" value="UniProtKB-EC"/>
</dbReference>
<keyword evidence="6 8" id="KW-0560">Oxidoreductase</keyword>
<protein>
    <recommendedName>
        <fullName evidence="3 8">Dihydrofolate reductase</fullName>
        <ecNumber evidence="3 8">1.5.1.3</ecNumber>
    </recommendedName>
</protein>
<dbReference type="PANTHER" id="PTHR48069:SF3">
    <property type="entry name" value="DIHYDROFOLATE REDUCTASE"/>
    <property type="match status" value="1"/>
</dbReference>
<sequence length="193" mass="20770">MSQNAAAGAADKVLPQVTAKPRAEPQTGEQVLTLIAVVAKNGAIGRDNGLLWHLPEDLRHFRATTRGRTVIMGRRTWESLPPAFRPLPGRHNVVLTRDQGFAAEGASVVHSLPDALAIAGAGEIFVIGGAELYRQALPLAQRLVLTEVAADADGDAFFPPVAADEWQEIGREESSRGEPAFDFVSYQRIAEAR</sequence>
<dbReference type="PRINTS" id="PR00070">
    <property type="entry name" value="DHFR"/>
</dbReference>
<dbReference type="EMBL" id="JACIGE010000005">
    <property type="protein sequence ID" value="MBB4247374.1"/>
    <property type="molecule type" value="Genomic_DNA"/>
</dbReference>
<dbReference type="SUPFAM" id="SSF53597">
    <property type="entry name" value="Dihydrofolate reductase-like"/>
    <property type="match status" value="1"/>
</dbReference>
<dbReference type="Gene3D" id="3.40.430.10">
    <property type="entry name" value="Dihydrofolate Reductase, subunit A"/>
    <property type="match status" value="1"/>
</dbReference>
<keyword evidence="11" id="KW-1185">Reference proteome</keyword>
<proteinExistence type="inferred from homology"/>
<dbReference type="Pfam" id="PF00186">
    <property type="entry name" value="DHFR_1"/>
    <property type="match status" value="1"/>
</dbReference>
<dbReference type="InterPro" id="IPR001796">
    <property type="entry name" value="DHFR_dom"/>
</dbReference>
<dbReference type="InterPro" id="IPR024072">
    <property type="entry name" value="DHFR-like_dom_sf"/>
</dbReference>
<dbReference type="FunFam" id="3.40.430.10:FF:000001">
    <property type="entry name" value="Dihydrofolate reductase"/>
    <property type="match status" value="1"/>
</dbReference>
<name>A0A840FZP8_RHOTE</name>
<dbReference type="PIRSF" id="PIRSF000194">
    <property type="entry name" value="DHFR"/>
    <property type="match status" value="1"/>
</dbReference>
<comment type="caution">
    <text evidence="10">The sequence shown here is derived from an EMBL/GenBank/DDBJ whole genome shotgun (WGS) entry which is preliminary data.</text>
</comment>
<dbReference type="GO" id="GO:0046452">
    <property type="term" value="P:dihydrofolate metabolic process"/>
    <property type="evidence" value="ECO:0007669"/>
    <property type="project" value="TreeGrafter"/>
</dbReference>
<dbReference type="GO" id="GO:0046654">
    <property type="term" value="P:tetrahydrofolate biosynthetic process"/>
    <property type="evidence" value="ECO:0007669"/>
    <property type="project" value="UniProtKB-UniPathway"/>
</dbReference>
<comment type="function">
    <text evidence="7 8">Key enzyme in folate metabolism. Catalyzes an essential reaction for de novo glycine and purine synthesis, and for DNA precursor synthesis.</text>
</comment>
<evidence type="ECO:0000256" key="1">
    <source>
        <dbReference type="ARBA" id="ARBA00004903"/>
    </source>
</evidence>
<dbReference type="GO" id="GO:0005829">
    <property type="term" value="C:cytosol"/>
    <property type="evidence" value="ECO:0007669"/>
    <property type="project" value="TreeGrafter"/>
</dbReference>
<evidence type="ECO:0000313" key="11">
    <source>
        <dbReference type="Proteomes" id="UP000587070"/>
    </source>
</evidence>
<dbReference type="CDD" id="cd00209">
    <property type="entry name" value="DHFR"/>
    <property type="match status" value="1"/>
</dbReference>
<dbReference type="InterPro" id="IPR012259">
    <property type="entry name" value="DHFR"/>
</dbReference>
<dbReference type="GO" id="GO:0070401">
    <property type="term" value="F:NADP+ binding"/>
    <property type="evidence" value="ECO:0007669"/>
    <property type="project" value="UniProtKB-ARBA"/>
</dbReference>
<evidence type="ECO:0000313" key="10">
    <source>
        <dbReference type="EMBL" id="MBB4247374.1"/>
    </source>
</evidence>
<evidence type="ECO:0000256" key="3">
    <source>
        <dbReference type="ARBA" id="ARBA00012856"/>
    </source>
</evidence>